<name>A0A915CKP4_9BILA</name>
<reference evidence="2" key="1">
    <citation type="submission" date="2022-11" db="UniProtKB">
        <authorList>
            <consortium name="WormBaseParasite"/>
        </authorList>
    </citation>
    <scope>IDENTIFICATION</scope>
</reference>
<organism evidence="1 2">
    <name type="scientific">Ditylenchus dipsaci</name>
    <dbReference type="NCBI Taxonomy" id="166011"/>
    <lineage>
        <taxon>Eukaryota</taxon>
        <taxon>Metazoa</taxon>
        <taxon>Ecdysozoa</taxon>
        <taxon>Nematoda</taxon>
        <taxon>Chromadorea</taxon>
        <taxon>Rhabditida</taxon>
        <taxon>Tylenchina</taxon>
        <taxon>Tylenchomorpha</taxon>
        <taxon>Sphaerularioidea</taxon>
        <taxon>Anguinidae</taxon>
        <taxon>Anguininae</taxon>
        <taxon>Ditylenchus</taxon>
    </lineage>
</organism>
<proteinExistence type="predicted"/>
<dbReference type="Proteomes" id="UP000887574">
    <property type="component" value="Unplaced"/>
</dbReference>
<evidence type="ECO:0000313" key="1">
    <source>
        <dbReference type="Proteomes" id="UP000887574"/>
    </source>
</evidence>
<evidence type="ECO:0000313" key="2">
    <source>
        <dbReference type="WBParaSite" id="g13391"/>
    </source>
</evidence>
<accession>A0A915CKP4</accession>
<dbReference type="AlphaFoldDB" id="A0A915CKP4"/>
<keyword evidence="1" id="KW-1185">Reference proteome</keyword>
<protein>
    <submittedName>
        <fullName evidence="2">Uncharacterized protein</fullName>
    </submittedName>
</protein>
<dbReference type="WBParaSite" id="g13391">
    <property type="protein sequence ID" value="g13391"/>
    <property type="gene ID" value="g13391"/>
</dbReference>
<sequence length="111" mass="13171">MPLDFCGSVIPISTRRVKLTNFAIYSHTFWPYISTFYVSRSACYFLETWDSPLADQLKRNKYVDNLFVEAADPTEGQHKCQELIQIFNSAEMDLREFFLIVKKLKEAYWRQ</sequence>